<feature type="compositionally biased region" description="Low complexity" evidence="1">
    <location>
        <begin position="160"/>
        <end position="178"/>
    </location>
</feature>
<dbReference type="Proteomes" id="UP001610444">
    <property type="component" value="Unassembled WGS sequence"/>
</dbReference>
<dbReference type="GeneID" id="98154407"/>
<evidence type="ECO:0000313" key="3">
    <source>
        <dbReference type="Proteomes" id="UP001610444"/>
    </source>
</evidence>
<feature type="region of interest" description="Disordered" evidence="1">
    <location>
        <begin position="146"/>
        <end position="197"/>
    </location>
</feature>
<dbReference type="RefSeq" id="XP_070901938.1">
    <property type="nucleotide sequence ID" value="XM_071039243.1"/>
</dbReference>
<comment type="caution">
    <text evidence="2">The sequence shown here is derived from an EMBL/GenBank/DDBJ whole genome shotgun (WGS) entry which is preliminary data.</text>
</comment>
<keyword evidence="3" id="KW-1185">Reference proteome</keyword>
<protein>
    <submittedName>
        <fullName evidence="2">Uncharacterized protein</fullName>
    </submittedName>
</protein>
<dbReference type="EMBL" id="JBFXLR010000009">
    <property type="protein sequence ID" value="KAL2855531.1"/>
    <property type="molecule type" value="Genomic_DNA"/>
</dbReference>
<feature type="region of interest" description="Disordered" evidence="1">
    <location>
        <begin position="427"/>
        <end position="450"/>
    </location>
</feature>
<name>A0ABR4KTB1_9EURO</name>
<proteinExistence type="predicted"/>
<feature type="region of interest" description="Disordered" evidence="1">
    <location>
        <begin position="1"/>
        <end position="134"/>
    </location>
</feature>
<reference evidence="2 3" key="1">
    <citation type="submission" date="2024-07" db="EMBL/GenBank/DDBJ databases">
        <title>Section-level genome sequencing and comparative genomics of Aspergillus sections Usti and Cavernicolus.</title>
        <authorList>
            <consortium name="Lawrence Berkeley National Laboratory"/>
            <person name="Nybo J.L."/>
            <person name="Vesth T.C."/>
            <person name="Theobald S."/>
            <person name="Frisvad J.C."/>
            <person name="Larsen T.O."/>
            <person name="Kjaerboelling I."/>
            <person name="Rothschild-Mancinelli K."/>
            <person name="Lyhne E.K."/>
            <person name="Kogle M.E."/>
            <person name="Barry K."/>
            <person name="Clum A."/>
            <person name="Na H."/>
            <person name="Ledsgaard L."/>
            <person name="Lin J."/>
            <person name="Lipzen A."/>
            <person name="Kuo A."/>
            <person name="Riley R."/>
            <person name="Mondo S."/>
            <person name="LaButti K."/>
            <person name="Haridas S."/>
            <person name="Pangalinan J."/>
            <person name="Salamov A.A."/>
            <person name="Simmons B.A."/>
            <person name="Magnuson J.K."/>
            <person name="Chen J."/>
            <person name="Drula E."/>
            <person name="Henrissat B."/>
            <person name="Wiebenga A."/>
            <person name="Lubbers R.J."/>
            <person name="Gomes A.C."/>
            <person name="Macurrencykelacurrency M.R."/>
            <person name="Stajich J."/>
            <person name="Grigoriev I.V."/>
            <person name="Mortensen U.H."/>
            <person name="De vries R.P."/>
            <person name="Baker S.E."/>
            <person name="Andersen M.R."/>
        </authorList>
    </citation>
    <scope>NUCLEOTIDE SEQUENCE [LARGE SCALE GENOMIC DNA]</scope>
    <source>
        <strain evidence="2 3">CBS 756.74</strain>
    </source>
</reference>
<sequence>MSRPADSTPRKPRKFLPEPIEISSRSSKKKDSSLSTERLHTTQIHATPESLSNETNGADRTLQIGALNSDRKQRGPRKFAPQLMETARHSVRPGKKQSSQPDSLSRLESRSSNDMDIAVDTKPIESAAATQESRFSYSSLLRRQEARRHSFRVPDLPAIPSSCSEESKDSVSPSLPRSPSAPPRRRAAIPPDTVKQSGDGLEEQFLQYLLPFSLQPSETQLKEQALAAFPNEQVYQPVDHFAIDREEEEPPYDAECHLRDFGLQHRINRRASSADLQFELEYLRRHKEEAGMNRRHYFTTRGGRLSQLNRRTSKGVDRAVARGQPEEAREMDRPLAQLRQAASPPMLGRDLVFPQSLTPATTISEDSRTHSSNDIQHIFSAFSGLWNADPHVPAQEECNGLWNGTCKVGRQSTYGNEALIPGLVTPRYGAEPATRKGTSDETPMTGVPVGQQVSRPAVHNLNEPSDETNQEFNDGFVTQIYNYLSLGYPSVARYYDYELSKVSGVPVAALRADDLNTDAKGHVAVHDSPKNGSANGSCMRWTALRLYIREWARQQPQMSEADPYHETWGVRERKGSWAV</sequence>
<feature type="compositionally biased region" description="Basic and acidic residues" evidence="1">
    <location>
        <begin position="314"/>
        <end position="332"/>
    </location>
</feature>
<evidence type="ECO:0000313" key="2">
    <source>
        <dbReference type="EMBL" id="KAL2855531.1"/>
    </source>
</evidence>
<feature type="compositionally biased region" description="Basic and acidic residues" evidence="1">
    <location>
        <begin position="29"/>
        <end position="40"/>
    </location>
</feature>
<evidence type="ECO:0000256" key="1">
    <source>
        <dbReference type="SAM" id="MobiDB-lite"/>
    </source>
</evidence>
<feature type="region of interest" description="Disordered" evidence="1">
    <location>
        <begin position="310"/>
        <end position="332"/>
    </location>
</feature>
<organism evidence="2 3">
    <name type="scientific">Aspergillus pseudodeflectus</name>
    <dbReference type="NCBI Taxonomy" id="176178"/>
    <lineage>
        <taxon>Eukaryota</taxon>
        <taxon>Fungi</taxon>
        <taxon>Dikarya</taxon>
        <taxon>Ascomycota</taxon>
        <taxon>Pezizomycotina</taxon>
        <taxon>Eurotiomycetes</taxon>
        <taxon>Eurotiomycetidae</taxon>
        <taxon>Eurotiales</taxon>
        <taxon>Aspergillaceae</taxon>
        <taxon>Aspergillus</taxon>
        <taxon>Aspergillus subgen. Nidulantes</taxon>
    </lineage>
</organism>
<feature type="compositionally biased region" description="Polar residues" evidence="1">
    <location>
        <begin position="41"/>
        <end position="58"/>
    </location>
</feature>
<accession>A0ABR4KTB1</accession>
<gene>
    <name evidence="2" type="ORF">BJX68DRAFT_230703</name>
</gene>